<feature type="transmembrane region" description="Helical" evidence="2">
    <location>
        <begin position="519"/>
        <end position="550"/>
    </location>
</feature>
<proteinExistence type="predicted"/>
<sequence>MKENIYNIDLEIPYSGIFIKGLDDEKLTISLDILKFMEINTEKLESLGGKLDVGELAKPLNPYIIYKTLEENHKNNFNGIKIIDKIEEENNIVYYFNFGLTLDTFIGQIKENIDEILLKKINQMKNFISFCCFSCEIVGDATSILPSELKNLKNSYGYEGKNYKSIFKREVYINYSCFERIVFSNCKFESKVSLHAVDGSNKKIAFFNGVDFSNCVFEDEINFKFFVSGTPLPDGKYYNNEKDTIFKNCVFKKRVDFHNSKFVNSVYFNNSYFKDYVDFHECKFEKSACFYGVTFEKTPNFSACYFKEQKAVNLTNVNIDKLDFKSIEDYIEDNYQDEAYKNKIENIQSEEKEKINLINNKHQLRCAKNLKDSFRVIKDVLISQNNILEAQEWHKLELYTKEKETMIKATSINDNIDSKNTTVKFLKEELYNFTEWINFTLLFVYRNTSNHHTSFLKILNFTVVMIALYASFLFWLQNDGAIKSVYGFIVVLAFAAVIIIAFVSLITCKSIFKLRTSRFFLFVSMGCGIFLLLCFQTLEALIVCCYILLASSISLMFFCKKYLRFFIVALAYIVFSVVLIEKPQFINPFIGVFSSEKLHESKIEKAIQDLNSSSILNLAKISHKDFNLSWHYQDVSFVELDAAKKLIIENKDNILDLKEQNLTIATEFLGKKYTEISKAIKQDKITSNVIKSTSVLYSIILLLCIFSLQKTARKNSIVPS</sequence>
<dbReference type="Gene3D" id="2.160.20.80">
    <property type="entry name" value="E3 ubiquitin-protein ligase SopA"/>
    <property type="match status" value="1"/>
</dbReference>
<gene>
    <name evidence="3" type="ORF">A0Z09_004780</name>
</gene>
<keyword evidence="4" id="KW-1185">Reference proteome</keyword>
<organism evidence="3 4">
    <name type="scientific">Campylobacter subantarcticus</name>
    <dbReference type="NCBI Taxonomy" id="497724"/>
    <lineage>
        <taxon>Bacteria</taxon>
        <taxon>Pseudomonadati</taxon>
        <taxon>Campylobacterota</taxon>
        <taxon>Epsilonproteobacteria</taxon>
        <taxon>Campylobacterales</taxon>
        <taxon>Campylobacteraceae</taxon>
        <taxon>Campylobacter</taxon>
    </lineage>
</organism>
<feature type="transmembrane region" description="Helical" evidence="2">
    <location>
        <begin position="562"/>
        <end position="580"/>
    </location>
</feature>
<feature type="transmembrane region" description="Helical" evidence="2">
    <location>
        <begin position="455"/>
        <end position="476"/>
    </location>
</feature>
<keyword evidence="2" id="KW-1133">Transmembrane helix</keyword>
<name>A0ABW9N4Z5_9BACT</name>
<evidence type="ECO:0000256" key="2">
    <source>
        <dbReference type="SAM" id="Phobius"/>
    </source>
</evidence>
<reference evidence="3" key="1">
    <citation type="submission" date="2019-08" db="EMBL/GenBank/DDBJ databases">
        <title>Rapid identification of Enteric Bacteria from Whole Genome Sequences (WGS) using Average Nucleotide Identity (ANI).</title>
        <authorList>
            <person name="Lane C."/>
        </authorList>
    </citation>
    <scope>NUCLEOTIDE SEQUENCE [LARGE SCALE GENOMIC DNA]</scope>
    <source>
        <strain evidence="3">2010D-8461</strain>
    </source>
</reference>
<dbReference type="Proteomes" id="UP000364097">
    <property type="component" value="Unassembled WGS sequence"/>
</dbReference>
<comment type="caution">
    <text evidence="3">The sequence shown here is derived from an EMBL/GenBank/DDBJ whole genome shotgun (WGS) entry which is preliminary data.</text>
</comment>
<feature type="transmembrane region" description="Helical" evidence="2">
    <location>
        <begin position="488"/>
        <end position="507"/>
    </location>
</feature>
<dbReference type="EMBL" id="AACKMW020000041">
    <property type="protein sequence ID" value="MPB99359.1"/>
    <property type="molecule type" value="Genomic_DNA"/>
</dbReference>
<dbReference type="InterPro" id="IPR001646">
    <property type="entry name" value="5peptide_repeat"/>
</dbReference>
<dbReference type="Pfam" id="PF13576">
    <property type="entry name" value="Pentapeptide_3"/>
    <property type="match status" value="1"/>
</dbReference>
<feature type="transmembrane region" description="Helical" evidence="2">
    <location>
        <begin position="688"/>
        <end position="708"/>
    </location>
</feature>
<keyword evidence="2" id="KW-0812">Transmembrane</keyword>
<evidence type="ECO:0008006" key="5">
    <source>
        <dbReference type="Google" id="ProtNLM"/>
    </source>
</evidence>
<keyword evidence="1" id="KW-0175">Coiled coil</keyword>
<protein>
    <recommendedName>
        <fullName evidence="5">Pentapeptide repeat-containing protein</fullName>
    </recommendedName>
</protein>
<accession>A0ABW9N4Z5</accession>
<keyword evidence="2" id="KW-0472">Membrane</keyword>
<evidence type="ECO:0000256" key="1">
    <source>
        <dbReference type="SAM" id="Coils"/>
    </source>
</evidence>
<evidence type="ECO:0000313" key="4">
    <source>
        <dbReference type="Proteomes" id="UP000364097"/>
    </source>
</evidence>
<dbReference type="RefSeq" id="WP_043020246.1">
    <property type="nucleotide sequence ID" value="NZ_AACKMW020000041.1"/>
</dbReference>
<evidence type="ECO:0000313" key="3">
    <source>
        <dbReference type="EMBL" id="MPB99359.1"/>
    </source>
</evidence>
<feature type="coiled-coil region" evidence="1">
    <location>
        <begin position="340"/>
        <end position="367"/>
    </location>
</feature>